<evidence type="ECO:0000313" key="1">
    <source>
        <dbReference type="EMBL" id="QBZ58977.1"/>
    </source>
</evidence>
<name>A0A4P7N8D9_PYROR</name>
<protein>
    <submittedName>
        <fullName evidence="1">Uncharacterized protein</fullName>
    </submittedName>
</protein>
<dbReference type="AlphaFoldDB" id="A0A4P7N8D9"/>
<proteinExistence type="predicted"/>
<accession>A0A4P7N8D9</accession>
<dbReference type="Proteomes" id="UP000294847">
    <property type="component" value="Chromosome 3"/>
</dbReference>
<evidence type="ECO:0000313" key="2">
    <source>
        <dbReference type="Proteomes" id="UP000294847"/>
    </source>
</evidence>
<sequence length="177" mass="19914">VPVNITSEVHKSAKLFTFLTSIARSFIYENMSERCNSLIFCHVLSALMFERWRNSTMPACIKTVGVYAVTAAIMGSYYLLDYASSSPPSHRHLWTAILGPNDTIGEAQMRKKFDLHTDWFARPRVLDQGLAEGRTRLYNRVATFFAVLECEGCPEEGGVGETWFPRIEAPANPDESV</sequence>
<gene>
    <name evidence="1" type="ORF">PoMZ_03937</name>
</gene>
<dbReference type="EMBL" id="CP034206">
    <property type="protein sequence ID" value="QBZ58977.1"/>
    <property type="molecule type" value="Genomic_DNA"/>
</dbReference>
<feature type="non-terminal residue" evidence="1">
    <location>
        <position position="1"/>
    </location>
</feature>
<reference evidence="1 2" key="1">
    <citation type="journal article" date="2019" name="Mol. Biol. Evol.">
        <title>Blast fungal genomes show frequent chromosomal changes, gene gains and losses, and effector gene turnover.</title>
        <authorList>
            <person name="Gomez Luciano L.B."/>
            <person name="Jason Tsai I."/>
            <person name="Chuma I."/>
            <person name="Tosa Y."/>
            <person name="Chen Y.H."/>
            <person name="Li J.Y."/>
            <person name="Li M.Y."/>
            <person name="Jade Lu M.Y."/>
            <person name="Nakayashiki H."/>
            <person name="Li W.H."/>
        </authorList>
    </citation>
    <scope>NUCLEOTIDE SEQUENCE [LARGE SCALE GENOMIC DNA]</scope>
    <source>
        <strain evidence="1">MZ5-1-6</strain>
    </source>
</reference>
<organism evidence="1 2">
    <name type="scientific">Pyricularia oryzae</name>
    <name type="common">Rice blast fungus</name>
    <name type="synonym">Magnaporthe oryzae</name>
    <dbReference type="NCBI Taxonomy" id="318829"/>
    <lineage>
        <taxon>Eukaryota</taxon>
        <taxon>Fungi</taxon>
        <taxon>Dikarya</taxon>
        <taxon>Ascomycota</taxon>
        <taxon>Pezizomycotina</taxon>
        <taxon>Sordariomycetes</taxon>
        <taxon>Sordariomycetidae</taxon>
        <taxon>Magnaporthales</taxon>
        <taxon>Pyriculariaceae</taxon>
        <taxon>Pyricularia</taxon>
    </lineage>
</organism>